<evidence type="ECO:0000313" key="12">
    <source>
        <dbReference type="Proteomes" id="UP000219636"/>
    </source>
</evidence>
<accession>A0A285T5F0</accession>
<keyword evidence="7 9" id="KW-1133">Transmembrane helix</keyword>
<comment type="subcellular location">
    <subcellularLocation>
        <location evidence="1">Membrane</location>
    </subcellularLocation>
</comment>
<organism evidence="11 12">
    <name type="scientific">Ureibacillus xyleni</name>
    <dbReference type="NCBI Taxonomy" id="614648"/>
    <lineage>
        <taxon>Bacteria</taxon>
        <taxon>Bacillati</taxon>
        <taxon>Bacillota</taxon>
        <taxon>Bacilli</taxon>
        <taxon>Bacillales</taxon>
        <taxon>Caryophanaceae</taxon>
        <taxon>Ureibacillus</taxon>
    </lineage>
</organism>
<feature type="transmembrane region" description="Helical" evidence="9">
    <location>
        <begin position="21"/>
        <end position="42"/>
    </location>
</feature>
<evidence type="ECO:0000256" key="5">
    <source>
        <dbReference type="ARBA" id="ARBA00022837"/>
    </source>
</evidence>
<dbReference type="InterPro" id="IPR006644">
    <property type="entry name" value="Cadg"/>
</dbReference>
<evidence type="ECO:0000256" key="7">
    <source>
        <dbReference type="ARBA" id="ARBA00022989"/>
    </source>
</evidence>
<keyword evidence="2 9" id="KW-0812">Transmembrane</keyword>
<keyword evidence="5" id="KW-0106">Calcium</keyword>
<dbReference type="InterPro" id="IPR015919">
    <property type="entry name" value="Cadherin-like_sf"/>
</dbReference>
<feature type="domain" description="Cadherin" evidence="10">
    <location>
        <begin position="423"/>
        <end position="519"/>
    </location>
</feature>
<dbReference type="GO" id="GO:0016020">
    <property type="term" value="C:membrane"/>
    <property type="evidence" value="ECO:0007669"/>
    <property type="project" value="UniProtKB-SubCell"/>
</dbReference>
<dbReference type="RefSeq" id="WP_161946694.1">
    <property type="nucleotide sequence ID" value="NZ_OBMQ01000009.1"/>
</dbReference>
<keyword evidence="8 9" id="KW-0472">Membrane</keyword>
<dbReference type="EMBL" id="OBMQ01000009">
    <property type="protein sequence ID" value="SOC16591.1"/>
    <property type="molecule type" value="Genomic_DNA"/>
</dbReference>
<dbReference type="GO" id="GO:0007156">
    <property type="term" value="P:homophilic cell adhesion via plasma membrane adhesion molecules"/>
    <property type="evidence" value="ECO:0007669"/>
    <property type="project" value="InterPro"/>
</dbReference>
<dbReference type="SMART" id="SM00736">
    <property type="entry name" value="CADG"/>
    <property type="match status" value="3"/>
</dbReference>
<dbReference type="SUPFAM" id="SSF49313">
    <property type="entry name" value="Cadherin-like"/>
    <property type="match status" value="4"/>
</dbReference>
<dbReference type="GO" id="GO:0005509">
    <property type="term" value="F:calcium ion binding"/>
    <property type="evidence" value="ECO:0007669"/>
    <property type="project" value="InterPro"/>
</dbReference>
<evidence type="ECO:0000256" key="2">
    <source>
        <dbReference type="ARBA" id="ARBA00022692"/>
    </source>
</evidence>
<dbReference type="CDD" id="cd11304">
    <property type="entry name" value="Cadherin_repeat"/>
    <property type="match status" value="4"/>
</dbReference>
<dbReference type="Gene3D" id="2.60.40.60">
    <property type="entry name" value="Cadherins"/>
    <property type="match status" value="4"/>
</dbReference>
<keyword evidence="12" id="KW-1185">Reference proteome</keyword>
<keyword evidence="3" id="KW-0732">Signal</keyword>
<feature type="domain" description="Cadherin" evidence="10">
    <location>
        <begin position="231"/>
        <end position="327"/>
    </location>
</feature>
<gene>
    <name evidence="11" type="ORF">SAMN05880501_10935</name>
</gene>
<feature type="domain" description="Cadherin" evidence="10">
    <location>
        <begin position="334"/>
        <end position="423"/>
    </location>
</feature>
<evidence type="ECO:0000259" key="10">
    <source>
        <dbReference type="PROSITE" id="PS50268"/>
    </source>
</evidence>
<dbReference type="Proteomes" id="UP000219636">
    <property type="component" value="Unassembled WGS sequence"/>
</dbReference>
<dbReference type="InterPro" id="IPR050971">
    <property type="entry name" value="Cadherin-domain_protein"/>
</dbReference>
<evidence type="ECO:0000256" key="3">
    <source>
        <dbReference type="ARBA" id="ARBA00022729"/>
    </source>
</evidence>
<evidence type="ECO:0000256" key="8">
    <source>
        <dbReference type="ARBA" id="ARBA00023136"/>
    </source>
</evidence>
<evidence type="ECO:0000313" key="11">
    <source>
        <dbReference type="EMBL" id="SOC16591.1"/>
    </source>
</evidence>
<dbReference type="PANTHER" id="PTHR24025">
    <property type="entry name" value="DESMOGLEIN FAMILY MEMBER"/>
    <property type="match status" value="1"/>
</dbReference>
<dbReference type="SMART" id="SM00112">
    <property type="entry name" value="CA"/>
    <property type="match status" value="4"/>
</dbReference>
<reference evidence="12" key="1">
    <citation type="submission" date="2017-08" db="EMBL/GenBank/DDBJ databases">
        <authorList>
            <person name="Varghese N."/>
            <person name="Submissions S."/>
        </authorList>
    </citation>
    <scope>NUCLEOTIDE SEQUENCE [LARGE SCALE GENOMIC DNA]</scope>
    <source>
        <strain evidence="12">JC22</strain>
    </source>
</reference>
<evidence type="ECO:0000256" key="9">
    <source>
        <dbReference type="SAM" id="Phobius"/>
    </source>
</evidence>
<dbReference type="Gene3D" id="2.60.40.2340">
    <property type="match status" value="1"/>
</dbReference>
<dbReference type="PROSITE" id="PS50268">
    <property type="entry name" value="CADHERIN_2"/>
    <property type="match status" value="4"/>
</dbReference>
<protein>
    <submittedName>
        <fullName evidence="11">Cadherin domain-containing protein</fullName>
    </submittedName>
</protein>
<dbReference type="GO" id="GO:0005911">
    <property type="term" value="C:cell-cell junction"/>
    <property type="evidence" value="ECO:0007669"/>
    <property type="project" value="TreeGrafter"/>
</dbReference>
<dbReference type="Pfam" id="PF00028">
    <property type="entry name" value="Cadherin"/>
    <property type="match status" value="4"/>
</dbReference>
<evidence type="ECO:0000256" key="6">
    <source>
        <dbReference type="ARBA" id="ARBA00022889"/>
    </source>
</evidence>
<dbReference type="PRINTS" id="PR00205">
    <property type="entry name" value="CADHERIN"/>
</dbReference>
<evidence type="ECO:0000256" key="1">
    <source>
        <dbReference type="ARBA" id="ARBA00004370"/>
    </source>
</evidence>
<evidence type="ECO:0000256" key="4">
    <source>
        <dbReference type="ARBA" id="ARBA00022737"/>
    </source>
</evidence>
<proteinExistence type="predicted"/>
<dbReference type="PANTHER" id="PTHR24025:SF23">
    <property type="entry name" value="NEURAL-CADHERIN"/>
    <property type="match status" value="1"/>
</dbReference>
<dbReference type="InterPro" id="IPR002126">
    <property type="entry name" value="Cadherin-like_dom"/>
</dbReference>
<sequence>MRKIEYKKDCWRRKRFGLKKLQQITRVFIAFIMIFIPLISAIPVKTFAVTEGTANGTYDFGGLGANDSASPGFAILGDKFHISNTFGQDGTRIYIDPDQQDSTYDDQIQKNGDGTSSFVIKAEGGNTCKTFTFKDLGISGYKGDESIEDFKLDVIDKDGNEINVVNVVDENYPLTTTPQQISNLFGVTINYPDVAEIHITLRPVNNWHNTYLNFDNITIADVSTGNKPPTDITLSNSSLLENAPSETTIGTLSATDPDVGDTQTYSFVSGDTDNFLIDGNQLKTKGVFDYETKDSYSIKIRVTDSGGATYEKAFSISVSDANDAPTALALSSHTVSENVSPGTKVGMLSATDQDAGDTHTYSLVSGDVDNFSIVGNELRTTGVFDFESKNSYSIIVKATDTAGLTKDQTFTISVTNVNEAPINISLANSSVAENQASGTAVGPLTTTDPDAGDTHTYSLVSGDIGNFTISGNVLKTNGVFDFETKNSYSVKVRSTDSGGLYVEKDFTVSVTNVNESPILNNTNVTFNDTDEDTASSQVTVSSFLDSTDSDSGLSQGIAVTSISGNGTWQYLDSIWKPFPSVSNNNALLLRDTDIFKYIPDGQNGEIPMLKFRAWDQTIGVPFSLVDTSSNGGSTAFSTNEGTASLTVSDVNDAPILTSGPYTFSAIAKNAASTGVTVNDIAQMSDFDNGAISGLAINKVIGNGTWEYSLDGSTWQAFGTVSDSSALLLRATDQVRYKSINLGETASFTFSGWDQTSGTQGTKVDTTTNGTTTAFSSNTQTASIEVTKSSEANILTFSIPEELKPATIDNGTIVVFVAGSQNVTNLTPTFTVSDDVQSVKVGAMDQVSGTTANDFSNPVTYVVTAEDGTTKNWIVTVIQAPSDLSLTNNTVGEELPVGTEVGILNAVAQAGDTLTYSIQSGDNTVFEIDNNRLITKTELDYNTKNQYTLTIRVTNQHGAYLDKDFTIHVLDKTPPTADVTMISNNEQDTKKAKVGDTITLDIVANEDIEAPTVLIAGKAATVTKKADAKNWQATYIMQTGDTEGVIPFTLDFKDISNNQAAQVTAVTSGTFVTFDKTEPTASPVTIKSSNTDSTKAKIGDTITLQFETSENIQTPIVMIAGKVATVTQKADAKTWEATYTMANGDPDGNVAFTLNFKDIIGNEATEVTATTNASAVVFDGTKPTATTVSMNSSNANPANAKIGDTITLSITTNEDVQQPVVTIAGKSVTTTQKGNSKTWESTYTMQSGDLEGEVAFTIDFKDNVGNDGDQVTAVTTGTAVIFDETPPTATTVTMNSSNTTDPTKVKVGDTVTLNIVANEHIVAPTVTIAGKPATVMQLTDARTWLASYVIQNRDSEGAVPFTLDFEDLAGNASPQVTAITTGTAVTVDKTAPTITIDGVENNKTYQQVTPIITSNDAQAIMTTTLERNGTQVPFTTGSVISQAGNYTLIVKVADLAGNETTEIVSFSIYVPSPPAGPIVTPPSPPEQPIETPPLIENPNTNLVPVLTNGKLVLSQNGQPVPIVVTETIGGTLIVQTGEQSKGSTSPINETGEVNFPNTIRRIFIIENEEPFRYLETTTNVNPQKEWNIKMSMPVNTVSINPENVVVKDAKGNVVEIELQVSEDGKTIKIMPKLHYQKGEIYYVTINGLQSEKGEELKEPIRKVFIITQ</sequence>
<dbReference type="Gene3D" id="2.60.40.1220">
    <property type="match status" value="1"/>
</dbReference>
<keyword evidence="6" id="KW-0130">Cell adhesion</keyword>
<dbReference type="InterPro" id="IPR014755">
    <property type="entry name" value="Cu-Rt/internalin_Ig-like"/>
</dbReference>
<feature type="domain" description="Cadherin" evidence="10">
    <location>
        <begin position="882"/>
        <end position="976"/>
    </location>
</feature>
<name>A0A285T5F0_9BACL</name>
<keyword evidence="4" id="KW-0677">Repeat</keyword>